<dbReference type="OrthoDB" id="623277at2759"/>
<gene>
    <name evidence="5" type="primary">RPS13</name>
    <name evidence="5" type="ORF">E2C01_032038</name>
</gene>
<protein>
    <submittedName>
        <fullName evidence="5">40S ribosomal protein S13</fullName>
    </submittedName>
</protein>
<dbReference type="InterPro" id="IPR012606">
    <property type="entry name" value="Ribosomal_uS15_N"/>
</dbReference>
<dbReference type="PANTHER" id="PTHR11885">
    <property type="entry name" value="RIBOSOMAL PROTEIN S15P/S13E"/>
    <property type="match status" value="1"/>
</dbReference>
<dbReference type="GO" id="GO:0003735">
    <property type="term" value="F:structural constituent of ribosome"/>
    <property type="evidence" value="ECO:0007669"/>
    <property type="project" value="InterPro"/>
</dbReference>
<dbReference type="EMBL" id="VSRR010004092">
    <property type="protein sequence ID" value="MPC38529.1"/>
    <property type="molecule type" value="Genomic_DNA"/>
</dbReference>
<dbReference type="GO" id="GO:0006412">
    <property type="term" value="P:translation"/>
    <property type="evidence" value="ECO:0007669"/>
    <property type="project" value="InterPro"/>
</dbReference>
<proteinExistence type="inferred from homology"/>
<dbReference type="Pfam" id="PF08069">
    <property type="entry name" value="Ribosomal_S13_N"/>
    <property type="match status" value="1"/>
</dbReference>
<dbReference type="AlphaFoldDB" id="A0A5B7EZU4"/>
<dbReference type="PANTHER" id="PTHR11885:SF6">
    <property type="entry name" value="SMALL RIBOSOMAL SUBUNIT PROTEIN US15"/>
    <property type="match status" value="1"/>
</dbReference>
<dbReference type="InterPro" id="IPR023029">
    <property type="entry name" value="Ribosomal_uS15_arc_euk"/>
</dbReference>
<dbReference type="Proteomes" id="UP000324222">
    <property type="component" value="Unassembled WGS sequence"/>
</dbReference>
<evidence type="ECO:0000259" key="4">
    <source>
        <dbReference type="SMART" id="SM01386"/>
    </source>
</evidence>
<evidence type="ECO:0000256" key="3">
    <source>
        <dbReference type="ARBA" id="ARBA00023274"/>
    </source>
</evidence>
<feature type="domain" description="Small ribosomal subunit protein uS15 N-terminal" evidence="4">
    <location>
        <begin position="1"/>
        <end position="63"/>
    </location>
</feature>
<evidence type="ECO:0000313" key="6">
    <source>
        <dbReference type="Proteomes" id="UP000324222"/>
    </source>
</evidence>
<sequence length="119" mass="13157">MGRMHSGGKGISQSALPYRRSVPNWLKLTKDDVEDQIVKLAKKGLTPSQIGTVLTRCLHEQSVTKFSQSGTEGNRNAKSQMEQSRTAFTLALTLSTLTWVKISLNASGAEHEHQCECFH</sequence>
<comment type="caution">
    <text evidence="5">The sequence shown here is derived from an EMBL/GenBank/DDBJ whole genome shotgun (WGS) entry which is preliminary data.</text>
</comment>
<evidence type="ECO:0000256" key="1">
    <source>
        <dbReference type="ARBA" id="ARBA00008434"/>
    </source>
</evidence>
<dbReference type="SMART" id="SM01386">
    <property type="entry name" value="Ribosomal_S13_N"/>
    <property type="match status" value="1"/>
</dbReference>
<reference evidence="5 6" key="1">
    <citation type="submission" date="2019-05" db="EMBL/GenBank/DDBJ databases">
        <title>Another draft genome of Portunus trituberculatus and its Hox gene families provides insights of decapod evolution.</title>
        <authorList>
            <person name="Jeong J.-H."/>
            <person name="Song I."/>
            <person name="Kim S."/>
            <person name="Choi T."/>
            <person name="Kim D."/>
            <person name="Ryu S."/>
            <person name="Kim W."/>
        </authorList>
    </citation>
    <scope>NUCLEOTIDE SEQUENCE [LARGE SCALE GENOMIC DNA]</scope>
    <source>
        <tissue evidence="5">Muscle</tissue>
    </source>
</reference>
<keyword evidence="6" id="KW-1185">Reference proteome</keyword>
<evidence type="ECO:0000256" key="2">
    <source>
        <dbReference type="ARBA" id="ARBA00022980"/>
    </source>
</evidence>
<organism evidence="5 6">
    <name type="scientific">Portunus trituberculatus</name>
    <name type="common">Swimming crab</name>
    <name type="synonym">Neptunus trituberculatus</name>
    <dbReference type="NCBI Taxonomy" id="210409"/>
    <lineage>
        <taxon>Eukaryota</taxon>
        <taxon>Metazoa</taxon>
        <taxon>Ecdysozoa</taxon>
        <taxon>Arthropoda</taxon>
        <taxon>Crustacea</taxon>
        <taxon>Multicrustacea</taxon>
        <taxon>Malacostraca</taxon>
        <taxon>Eumalacostraca</taxon>
        <taxon>Eucarida</taxon>
        <taxon>Decapoda</taxon>
        <taxon>Pleocyemata</taxon>
        <taxon>Brachyura</taxon>
        <taxon>Eubrachyura</taxon>
        <taxon>Portunoidea</taxon>
        <taxon>Portunidae</taxon>
        <taxon>Portuninae</taxon>
        <taxon>Portunus</taxon>
    </lineage>
</organism>
<accession>A0A5B7EZU4</accession>
<evidence type="ECO:0000313" key="5">
    <source>
        <dbReference type="EMBL" id="MPC38529.1"/>
    </source>
</evidence>
<keyword evidence="3" id="KW-0687">Ribonucleoprotein</keyword>
<dbReference type="GO" id="GO:0022627">
    <property type="term" value="C:cytosolic small ribosomal subunit"/>
    <property type="evidence" value="ECO:0007669"/>
    <property type="project" value="TreeGrafter"/>
</dbReference>
<keyword evidence="2 5" id="KW-0689">Ribosomal protein</keyword>
<comment type="similarity">
    <text evidence="1">Belongs to the universal ribosomal protein uS15 family.</text>
</comment>
<name>A0A5B7EZU4_PORTR</name>
<dbReference type="Gene3D" id="4.10.860.130">
    <property type="match status" value="1"/>
</dbReference>
<dbReference type="GO" id="GO:0005730">
    <property type="term" value="C:nucleolus"/>
    <property type="evidence" value="ECO:0007669"/>
    <property type="project" value="TreeGrafter"/>
</dbReference>
<dbReference type="GO" id="GO:0070181">
    <property type="term" value="F:small ribosomal subunit rRNA binding"/>
    <property type="evidence" value="ECO:0007669"/>
    <property type="project" value="TreeGrafter"/>
</dbReference>